<dbReference type="InterPro" id="IPR036271">
    <property type="entry name" value="Tet_transcr_reg_TetR-rel_C_sf"/>
</dbReference>
<dbReference type="Pfam" id="PF00440">
    <property type="entry name" value="TetR_N"/>
    <property type="match status" value="1"/>
</dbReference>
<sequence length="205" mass="23520">MKQEEKTETEQLILEAAKKVFIEKGYAGARMQAIADEAQINKAMLHYYYRSKEALFSRILESAVATMSGQIIPALQGKGTVMEKIESLVNNYIDTIIQNPYIPMFVLNELAQNRLNFQESLMAKMATNDTVEQFMKQIMKEQKAGILQPVGPHHIMLTVMSLIAFPFIAKPVFTGVMKIPEFMYLQMMEERKQLVMEIIKKSFLK</sequence>
<dbReference type="InterPro" id="IPR050109">
    <property type="entry name" value="HTH-type_TetR-like_transc_reg"/>
</dbReference>
<protein>
    <submittedName>
        <fullName evidence="4">TetR/AcrR family transcriptional regulator</fullName>
    </submittedName>
</protein>
<dbReference type="SUPFAM" id="SSF48498">
    <property type="entry name" value="Tetracyclin repressor-like, C-terminal domain"/>
    <property type="match status" value="1"/>
</dbReference>
<evidence type="ECO:0000256" key="1">
    <source>
        <dbReference type="ARBA" id="ARBA00023125"/>
    </source>
</evidence>
<dbReference type="Gene3D" id="1.10.357.10">
    <property type="entry name" value="Tetracycline Repressor, domain 2"/>
    <property type="match status" value="1"/>
</dbReference>
<reference evidence="4" key="1">
    <citation type="submission" date="2019-07" db="EMBL/GenBank/DDBJ databases">
        <authorList>
            <person name="De-Chao Zhang Q."/>
        </authorList>
    </citation>
    <scope>NUCLEOTIDE SEQUENCE</scope>
    <source>
        <strain evidence="4">TP-CH-4</strain>
    </source>
</reference>
<name>A0A967EDQ2_9FLAO</name>
<evidence type="ECO:0000256" key="2">
    <source>
        <dbReference type="PROSITE-ProRule" id="PRU00335"/>
    </source>
</evidence>
<dbReference type="InterPro" id="IPR009057">
    <property type="entry name" value="Homeodomain-like_sf"/>
</dbReference>
<dbReference type="PROSITE" id="PS50977">
    <property type="entry name" value="HTH_TETR_2"/>
    <property type="match status" value="1"/>
</dbReference>
<organism evidence="4 5">
    <name type="scientific">Pelagihabitans pacificus</name>
    <dbReference type="NCBI Taxonomy" id="2696054"/>
    <lineage>
        <taxon>Bacteria</taxon>
        <taxon>Pseudomonadati</taxon>
        <taxon>Bacteroidota</taxon>
        <taxon>Flavobacteriia</taxon>
        <taxon>Flavobacteriales</taxon>
        <taxon>Flavobacteriaceae</taxon>
        <taxon>Pelagihabitans</taxon>
    </lineage>
</organism>
<evidence type="ECO:0000313" key="5">
    <source>
        <dbReference type="Proteomes" id="UP000707206"/>
    </source>
</evidence>
<feature type="domain" description="HTH tetR-type" evidence="3">
    <location>
        <begin position="7"/>
        <end position="67"/>
    </location>
</feature>
<dbReference type="AlphaFoldDB" id="A0A967EDQ2"/>
<keyword evidence="1 2" id="KW-0238">DNA-binding</keyword>
<accession>A0A967EDQ2</accession>
<dbReference type="SUPFAM" id="SSF46689">
    <property type="entry name" value="Homeodomain-like"/>
    <property type="match status" value="1"/>
</dbReference>
<dbReference type="PRINTS" id="PR00455">
    <property type="entry name" value="HTHTETR"/>
</dbReference>
<dbReference type="InterPro" id="IPR001647">
    <property type="entry name" value="HTH_TetR"/>
</dbReference>
<comment type="caution">
    <text evidence="4">The sequence shown here is derived from an EMBL/GenBank/DDBJ whole genome shotgun (WGS) entry which is preliminary data.</text>
</comment>
<evidence type="ECO:0000259" key="3">
    <source>
        <dbReference type="PROSITE" id="PS50977"/>
    </source>
</evidence>
<dbReference type="EMBL" id="VIKU02000002">
    <property type="protein sequence ID" value="NHF59568.1"/>
    <property type="molecule type" value="Genomic_DNA"/>
</dbReference>
<dbReference type="Proteomes" id="UP000707206">
    <property type="component" value="Unassembled WGS sequence"/>
</dbReference>
<proteinExistence type="predicted"/>
<dbReference type="PANTHER" id="PTHR30328:SF54">
    <property type="entry name" value="HTH-TYPE TRANSCRIPTIONAL REPRESSOR SCO4008"/>
    <property type="match status" value="1"/>
</dbReference>
<dbReference type="PANTHER" id="PTHR30328">
    <property type="entry name" value="TRANSCRIPTIONAL REPRESSOR"/>
    <property type="match status" value="1"/>
</dbReference>
<dbReference type="RefSeq" id="WP_152574067.1">
    <property type="nucleotide sequence ID" value="NZ_VIKU02000002.1"/>
</dbReference>
<keyword evidence="5" id="KW-1185">Reference proteome</keyword>
<dbReference type="GO" id="GO:0003677">
    <property type="term" value="F:DNA binding"/>
    <property type="evidence" value="ECO:0007669"/>
    <property type="project" value="UniProtKB-UniRule"/>
</dbReference>
<reference evidence="4" key="2">
    <citation type="submission" date="2020-03" db="EMBL/GenBank/DDBJ databases">
        <title>Flavobacteriaceae bacterium strain TP-CH-4, a member of the family Flavobacteriaceae isolated from a deep-sea seamount.</title>
        <authorList>
            <person name="Zhang D.-C."/>
        </authorList>
    </citation>
    <scope>NUCLEOTIDE SEQUENCE</scope>
    <source>
        <strain evidence="4">TP-CH-4</strain>
    </source>
</reference>
<evidence type="ECO:0000313" key="4">
    <source>
        <dbReference type="EMBL" id="NHF59568.1"/>
    </source>
</evidence>
<feature type="DNA-binding region" description="H-T-H motif" evidence="2">
    <location>
        <begin position="30"/>
        <end position="49"/>
    </location>
</feature>
<gene>
    <name evidence="4" type="ORF">FK220_009470</name>
</gene>